<dbReference type="Pfam" id="PF12804">
    <property type="entry name" value="NTP_transf_3"/>
    <property type="match status" value="1"/>
</dbReference>
<sequence length="202" mass="22744">MIQAIYMAAGNSRRFGSNKLLFPWKGKTMYRHGLDLLLELKKEMKEQLSVIVVTQYPEILEEVQKLPEASEVQVVFCKESHLGASYTIKAGIAAMQKQATYLLFMVADQPELSKESVRCLMKASGVLDTGSDCETEKDQPETLSLCCHGIPGNPCMFHESLIPELLQLTGDQGGRKVLKQHTCRYVEIEDEKELMDIDVPVY</sequence>
<organism evidence="2 3">
    <name type="scientific">Hominiventricola aquisgranensis</name>
    <dbReference type="NCBI Taxonomy" id="3133164"/>
    <lineage>
        <taxon>Bacteria</taxon>
        <taxon>Bacillati</taxon>
        <taxon>Bacillota</taxon>
        <taxon>Clostridia</taxon>
        <taxon>Lachnospirales</taxon>
        <taxon>Lachnospiraceae</taxon>
        <taxon>Hominiventricola</taxon>
    </lineage>
</organism>
<dbReference type="Proteomes" id="UP001470288">
    <property type="component" value="Unassembled WGS sequence"/>
</dbReference>
<proteinExistence type="predicted"/>
<evidence type="ECO:0000313" key="2">
    <source>
        <dbReference type="EMBL" id="MEQ2579498.1"/>
    </source>
</evidence>
<dbReference type="PANTHER" id="PTHR43777">
    <property type="entry name" value="MOLYBDENUM COFACTOR CYTIDYLYLTRANSFERASE"/>
    <property type="match status" value="1"/>
</dbReference>
<accession>A0ABV1I2S9</accession>
<dbReference type="CDD" id="cd04182">
    <property type="entry name" value="GT_2_like_f"/>
    <property type="match status" value="1"/>
</dbReference>
<evidence type="ECO:0000259" key="1">
    <source>
        <dbReference type="Pfam" id="PF12804"/>
    </source>
</evidence>
<dbReference type="RefSeq" id="WP_349144775.1">
    <property type="nucleotide sequence ID" value="NZ_JBBMFC010000021.1"/>
</dbReference>
<dbReference type="EMBL" id="JBBMFC010000021">
    <property type="protein sequence ID" value="MEQ2579498.1"/>
    <property type="molecule type" value="Genomic_DNA"/>
</dbReference>
<evidence type="ECO:0000313" key="3">
    <source>
        <dbReference type="Proteomes" id="UP001470288"/>
    </source>
</evidence>
<protein>
    <submittedName>
        <fullName evidence="2">Nucleotidyltransferase family protein</fullName>
    </submittedName>
</protein>
<dbReference type="InterPro" id="IPR025877">
    <property type="entry name" value="MobA-like_NTP_Trfase"/>
</dbReference>
<keyword evidence="3" id="KW-1185">Reference proteome</keyword>
<dbReference type="Gene3D" id="3.90.550.10">
    <property type="entry name" value="Spore Coat Polysaccharide Biosynthesis Protein SpsA, Chain A"/>
    <property type="match status" value="1"/>
</dbReference>
<name>A0ABV1I2S9_9FIRM</name>
<dbReference type="SUPFAM" id="SSF53448">
    <property type="entry name" value="Nucleotide-diphospho-sugar transferases"/>
    <property type="match status" value="1"/>
</dbReference>
<dbReference type="InterPro" id="IPR029044">
    <property type="entry name" value="Nucleotide-diphossugar_trans"/>
</dbReference>
<dbReference type="PANTHER" id="PTHR43777:SF1">
    <property type="entry name" value="MOLYBDENUM COFACTOR CYTIDYLYLTRANSFERASE"/>
    <property type="match status" value="1"/>
</dbReference>
<reference evidence="2 3" key="1">
    <citation type="submission" date="2024-03" db="EMBL/GenBank/DDBJ databases">
        <title>Human intestinal bacterial collection.</title>
        <authorList>
            <person name="Pauvert C."/>
            <person name="Hitch T.C.A."/>
            <person name="Clavel T."/>
        </authorList>
    </citation>
    <scope>NUCLEOTIDE SEQUENCE [LARGE SCALE GENOMIC DNA]</scope>
    <source>
        <strain evidence="2 3">CLA-AA-H78B</strain>
    </source>
</reference>
<gene>
    <name evidence="2" type="ORF">WMO62_11760</name>
</gene>
<comment type="caution">
    <text evidence="2">The sequence shown here is derived from an EMBL/GenBank/DDBJ whole genome shotgun (WGS) entry which is preliminary data.</text>
</comment>
<feature type="domain" description="MobA-like NTP transferase" evidence="1">
    <location>
        <begin position="4"/>
        <end position="181"/>
    </location>
</feature>